<accession>A0A239ESR3</accession>
<feature type="transmembrane region" description="Helical" evidence="1">
    <location>
        <begin position="373"/>
        <end position="390"/>
    </location>
</feature>
<dbReference type="EMBL" id="FZOQ01000007">
    <property type="protein sequence ID" value="SNS47298.1"/>
    <property type="molecule type" value="Genomic_DNA"/>
</dbReference>
<feature type="transmembrane region" description="Helical" evidence="1">
    <location>
        <begin position="148"/>
        <end position="172"/>
    </location>
</feature>
<feature type="transmembrane region" description="Helical" evidence="1">
    <location>
        <begin position="117"/>
        <end position="136"/>
    </location>
</feature>
<dbReference type="Proteomes" id="UP000198432">
    <property type="component" value="Unassembled WGS sequence"/>
</dbReference>
<dbReference type="AlphaFoldDB" id="A0A239ESR3"/>
<sequence length="497" mass="56593">MMHALHEKRQVPYLLFLCLGVLALLPFLLLTLYNHPQADDYGFAVRDTTYSFWETHKTFYLNWTGRYFSTNTAFHVNPLIYRAIGSAVTVYKLYSLLLILLLGVSTFFLLFKLLSPYFKIISILALAVLLLCLYLLQMQSVSEGIFWLSGYLTYQLPNILMLLMLALLVGFFKTGDKTVKTAYVALAALFCVAIVGSNEMSVVMAFTTTLFLLYNNWNGRKNRPYLLFLFLACVAACLVAVLAPGNYARMEDHPNASRPLWATVYAFFLTGLSFYRWLAPLLAASMLYLFYWGLPLAQKAKALGVFQVSLRTAVLYFLVTLFLMQFAFTWAVGERPTPRVENVIYFFFVFGWFYILQVAVIKYARLLQAERNLSPALPVAAFVLFTLFLFDIDKNVATAYVDLFSGKAAAYDRAMYQRYDSLQASRCDTCALAPLPAIPQSVYFLDLMEGEENSSFWVNRDFADYWNKSGVYLSSPNPVIKDNTATLRETGKQALQQ</sequence>
<evidence type="ECO:0000313" key="2">
    <source>
        <dbReference type="EMBL" id="SNS47298.1"/>
    </source>
</evidence>
<proteinExistence type="predicted"/>
<protein>
    <recommendedName>
        <fullName evidence="4">4-amino-4-deoxy-L-arabinose transferase</fullName>
    </recommendedName>
</protein>
<name>A0A239ESR3_9BACT</name>
<evidence type="ECO:0000256" key="1">
    <source>
        <dbReference type="SAM" id="Phobius"/>
    </source>
</evidence>
<feature type="transmembrane region" description="Helical" evidence="1">
    <location>
        <begin position="184"/>
        <end position="213"/>
    </location>
</feature>
<keyword evidence="1" id="KW-1133">Transmembrane helix</keyword>
<evidence type="ECO:0000313" key="3">
    <source>
        <dbReference type="Proteomes" id="UP000198432"/>
    </source>
</evidence>
<keyword evidence="1" id="KW-0812">Transmembrane</keyword>
<feature type="transmembrane region" description="Helical" evidence="1">
    <location>
        <begin position="343"/>
        <end position="361"/>
    </location>
</feature>
<dbReference type="Pfam" id="PF19528">
    <property type="entry name" value="DUF6056"/>
    <property type="match status" value="1"/>
</dbReference>
<keyword evidence="1" id="KW-0472">Membrane</keyword>
<feature type="transmembrane region" description="Helical" evidence="1">
    <location>
        <begin position="264"/>
        <end position="292"/>
    </location>
</feature>
<evidence type="ECO:0008006" key="4">
    <source>
        <dbReference type="Google" id="ProtNLM"/>
    </source>
</evidence>
<reference evidence="3" key="1">
    <citation type="submission" date="2017-06" db="EMBL/GenBank/DDBJ databases">
        <authorList>
            <person name="Varghese N."/>
            <person name="Submissions S."/>
        </authorList>
    </citation>
    <scope>NUCLEOTIDE SEQUENCE [LARGE SCALE GENOMIC DNA]</scope>
    <source>
        <strain evidence="3">NKM1</strain>
    </source>
</reference>
<keyword evidence="3" id="KW-1185">Reference proteome</keyword>
<feature type="transmembrane region" description="Helical" evidence="1">
    <location>
        <begin position="225"/>
        <end position="244"/>
    </location>
</feature>
<organism evidence="2 3">
    <name type="scientific">Pontibacter ummariensis</name>
    <dbReference type="NCBI Taxonomy" id="1610492"/>
    <lineage>
        <taxon>Bacteria</taxon>
        <taxon>Pseudomonadati</taxon>
        <taxon>Bacteroidota</taxon>
        <taxon>Cytophagia</taxon>
        <taxon>Cytophagales</taxon>
        <taxon>Hymenobacteraceae</taxon>
        <taxon>Pontibacter</taxon>
    </lineage>
</organism>
<feature type="transmembrane region" description="Helical" evidence="1">
    <location>
        <begin position="12"/>
        <end position="33"/>
    </location>
</feature>
<feature type="transmembrane region" description="Helical" evidence="1">
    <location>
        <begin position="313"/>
        <end position="331"/>
    </location>
</feature>
<gene>
    <name evidence="2" type="ORF">SAMN06296052_10734</name>
</gene>
<feature type="transmembrane region" description="Helical" evidence="1">
    <location>
        <begin position="93"/>
        <end position="111"/>
    </location>
</feature>
<dbReference type="InterPro" id="IPR045691">
    <property type="entry name" value="DUF6056"/>
</dbReference>